<reference evidence="2 3" key="1">
    <citation type="submission" date="2022-11" db="EMBL/GenBank/DDBJ databases">
        <title>Genome Sequencing of Nocardia sp. ON39_IFM12276 and assembly.</title>
        <authorList>
            <person name="Shimojima M."/>
            <person name="Toyokawa M."/>
            <person name="Uesaka K."/>
        </authorList>
    </citation>
    <scope>NUCLEOTIDE SEQUENCE [LARGE SCALE GENOMIC DNA]</scope>
    <source>
        <strain evidence="2 3">IFM 12276</strain>
    </source>
</reference>
<evidence type="ECO:0000313" key="2">
    <source>
        <dbReference type="EMBL" id="BDT97764.1"/>
    </source>
</evidence>
<accession>A0ABM8CS34</accession>
<feature type="transmembrane region" description="Helical" evidence="1">
    <location>
        <begin position="29"/>
        <end position="48"/>
    </location>
</feature>
<gene>
    <name evidence="2" type="ORF">IFM12276_07930</name>
</gene>
<keyword evidence="1" id="KW-0812">Transmembrane</keyword>
<protein>
    <recommendedName>
        <fullName evidence="4">Amino acid permease</fullName>
    </recommendedName>
</protein>
<sequence>MLNGVGATLTAVAGVVLLAEKFTEGAWLLLLIIPALVTLFFRIENYYAEVARRLRLRRIPPRPRSAPESKDLVVVPVVTMSEVTYRAVQAALRMRGEIVAVAADIDPATTRKLSAQWKEWDPGIPLAVLPCPHRSLVSTLVGYVRKQTEAGLGVTVLLAHVEARHWWQRPLHNPRGPVLTAALRARTDAVIATLAVRLA</sequence>
<keyword evidence="3" id="KW-1185">Reference proteome</keyword>
<dbReference type="PANTHER" id="PTHR47704:SF1">
    <property type="entry name" value="POTASSIUM TRANSPORTER KIMA"/>
    <property type="match status" value="1"/>
</dbReference>
<evidence type="ECO:0008006" key="4">
    <source>
        <dbReference type="Google" id="ProtNLM"/>
    </source>
</evidence>
<evidence type="ECO:0000313" key="3">
    <source>
        <dbReference type="Proteomes" id="UP001317870"/>
    </source>
</evidence>
<organism evidence="2 3">
    <name type="scientific">Nocardia sputorum</name>
    <dbReference type="NCBI Taxonomy" id="2984338"/>
    <lineage>
        <taxon>Bacteria</taxon>
        <taxon>Bacillati</taxon>
        <taxon>Actinomycetota</taxon>
        <taxon>Actinomycetes</taxon>
        <taxon>Mycobacteriales</taxon>
        <taxon>Nocardiaceae</taxon>
        <taxon>Nocardia</taxon>
    </lineage>
</organism>
<dbReference type="Proteomes" id="UP001317870">
    <property type="component" value="Chromosome"/>
</dbReference>
<dbReference type="PANTHER" id="PTHR47704">
    <property type="entry name" value="POTASSIUM TRANSPORTER KIMA"/>
    <property type="match status" value="1"/>
</dbReference>
<keyword evidence="1" id="KW-0472">Membrane</keyword>
<evidence type="ECO:0000256" key="1">
    <source>
        <dbReference type="SAM" id="Phobius"/>
    </source>
</evidence>
<dbReference type="InterPro" id="IPR053153">
    <property type="entry name" value="APC_K+_Transporter"/>
</dbReference>
<dbReference type="EMBL" id="AP026978">
    <property type="protein sequence ID" value="BDT97764.1"/>
    <property type="molecule type" value="Genomic_DNA"/>
</dbReference>
<name>A0ABM8CS34_9NOCA</name>
<proteinExistence type="predicted"/>
<keyword evidence="1" id="KW-1133">Transmembrane helix</keyword>